<name>A0A2N8KF59_9BURK</name>
<gene>
    <name evidence="1" type="ORF">C1I89_19850</name>
</gene>
<comment type="caution">
    <text evidence="1">The sequence shown here is derived from an EMBL/GenBank/DDBJ whole genome shotgun (WGS) entry which is preliminary data.</text>
</comment>
<dbReference type="EMBL" id="POQS01000005">
    <property type="protein sequence ID" value="PND32083.1"/>
    <property type="molecule type" value="Genomic_DNA"/>
</dbReference>
<protein>
    <submittedName>
        <fullName evidence="1">Uncharacterized protein</fullName>
    </submittedName>
</protein>
<evidence type="ECO:0000313" key="1">
    <source>
        <dbReference type="EMBL" id="PND32083.1"/>
    </source>
</evidence>
<evidence type="ECO:0000313" key="2">
    <source>
        <dbReference type="Proteomes" id="UP000235994"/>
    </source>
</evidence>
<reference evidence="1 2" key="1">
    <citation type="submission" date="2018-01" db="EMBL/GenBank/DDBJ databases">
        <title>The draft genome of an aniline degradation strain ANB-1.</title>
        <authorList>
            <person name="Zhang L."/>
            <person name="Jiang J."/>
        </authorList>
    </citation>
    <scope>NUCLEOTIDE SEQUENCE [LARGE SCALE GENOMIC DNA]</scope>
    <source>
        <strain evidence="1 2">ANB-1</strain>
    </source>
</reference>
<dbReference type="AlphaFoldDB" id="A0A2N8KF59"/>
<accession>A0A2N8KF59</accession>
<organism evidence="1 2">
    <name type="scientific">Achromobacter pulmonis</name>
    <dbReference type="NCBI Taxonomy" id="1389932"/>
    <lineage>
        <taxon>Bacteria</taxon>
        <taxon>Pseudomonadati</taxon>
        <taxon>Pseudomonadota</taxon>
        <taxon>Betaproteobacteria</taxon>
        <taxon>Burkholderiales</taxon>
        <taxon>Alcaligenaceae</taxon>
        <taxon>Achromobacter</taxon>
    </lineage>
</organism>
<sequence length="182" mass="19826">MLRDIGAMLSGAKSGSAIVRSDRGLLLETRHCIDGQAPVAAQLRGQLGVAHEAALLDLFQRILCARSDDGMGKLSIARYGEDAADSFGTGMTFYSGSKELGEWPIEIESHSPRDEAYISMLGLTPNSPISGVSLWQTPSPGRVRVWFAPFLHRPSDAMTYDFELRGERWVWVAAVSSSRILG</sequence>
<keyword evidence="2" id="KW-1185">Reference proteome</keyword>
<dbReference type="Proteomes" id="UP000235994">
    <property type="component" value="Unassembled WGS sequence"/>
</dbReference>
<proteinExistence type="predicted"/>